<sequence>MDFQNIIISTQNTTESTKIYSENMSAECPICICDYNKSTRALVKCPHNDCGFESCKGCVRQYLLTTTQDPHCMKCHKAWTHDFMVDNLNRSYLNADYRKHRSTLLVDREIARLPESMQLAGNETKARDHDKVAKELDTEIKKIRAQIRALEMKKHTALDKAWRLRNPGKEEKQSARFVMPCPREECRGFLSTQYKCEICKFHTCSQCLEVIGESKEGHECDPDTLATAEVIKAQSKPCPKCGERISKISGCDQMWCITCHTAFSWRTGQIDTGVVHNPHFFQFQRNNANTGAAANRNQLGLHQCNQNQLPYYYNFNRAVLRKISDVTTKNQITDLYRIVGHIRGAEIVPLRQRIRNLTDNGGYRVKYLLNEISKQDMAKKLFTNDKIRRRLVETINVMDVLETVGKETLIGLYNAPDQDLTQLAVEGTRQMTELIVYCNSQFDNISKLYKVQQMYIDPNSFSYRYFKR</sequence>
<keyword evidence="7" id="KW-0175">Coiled coil</keyword>
<dbReference type="PROSITE" id="PS50089">
    <property type="entry name" value="ZF_RING_2"/>
    <property type="match status" value="1"/>
</dbReference>
<feature type="domain" description="RING-type" evidence="9">
    <location>
        <begin position="24"/>
        <end position="287"/>
    </location>
</feature>
<dbReference type="PROSITE" id="PS51873">
    <property type="entry name" value="TRIAD"/>
    <property type="match status" value="1"/>
</dbReference>
<dbReference type="GO" id="GO:0004842">
    <property type="term" value="F:ubiquitin-protein transferase activity"/>
    <property type="evidence" value="ECO:0007669"/>
    <property type="project" value="InterPro"/>
</dbReference>
<evidence type="ECO:0000256" key="7">
    <source>
        <dbReference type="SAM" id="Coils"/>
    </source>
</evidence>
<evidence type="ECO:0000256" key="3">
    <source>
        <dbReference type="ARBA" id="ARBA00022737"/>
    </source>
</evidence>
<name>A0A6C0CSA3_9ZZZZ</name>
<evidence type="ECO:0000313" key="10">
    <source>
        <dbReference type="EMBL" id="QHT06569.1"/>
    </source>
</evidence>
<dbReference type="AlphaFoldDB" id="A0A6C0CSA3"/>
<keyword evidence="1" id="KW-0808">Transferase</keyword>
<keyword evidence="2" id="KW-0479">Metal-binding</keyword>
<evidence type="ECO:0000256" key="1">
    <source>
        <dbReference type="ARBA" id="ARBA00022679"/>
    </source>
</evidence>
<dbReference type="EMBL" id="MN739470">
    <property type="protein sequence ID" value="QHT06569.1"/>
    <property type="molecule type" value="Genomic_DNA"/>
</dbReference>
<dbReference type="PANTHER" id="PTHR11685">
    <property type="entry name" value="RBR FAMILY RING FINGER AND IBR DOMAIN-CONTAINING"/>
    <property type="match status" value="1"/>
</dbReference>
<evidence type="ECO:0000259" key="9">
    <source>
        <dbReference type="PROSITE" id="PS51873"/>
    </source>
</evidence>
<keyword evidence="4" id="KW-0863">Zinc-finger</keyword>
<dbReference type="GO" id="GO:0016567">
    <property type="term" value="P:protein ubiquitination"/>
    <property type="evidence" value="ECO:0007669"/>
    <property type="project" value="InterPro"/>
</dbReference>
<dbReference type="SUPFAM" id="SSF57850">
    <property type="entry name" value="RING/U-box"/>
    <property type="match status" value="1"/>
</dbReference>
<evidence type="ECO:0008006" key="11">
    <source>
        <dbReference type="Google" id="ProtNLM"/>
    </source>
</evidence>
<dbReference type="GO" id="GO:0008270">
    <property type="term" value="F:zinc ion binding"/>
    <property type="evidence" value="ECO:0007669"/>
    <property type="project" value="UniProtKB-KW"/>
</dbReference>
<keyword evidence="3" id="KW-0677">Repeat</keyword>
<dbReference type="InterPro" id="IPR031127">
    <property type="entry name" value="E3_UB_ligase_RBR"/>
</dbReference>
<proteinExistence type="predicted"/>
<evidence type="ECO:0000259" key="8">
    <source>
        <dbReference type="PROSITE" id="PS50089"/>
    </source>
</evidence>
<feature type="domain" description="RING-type" evidence="8">
    <location>
        <begin position="28"/>
        <end position="76"/>
    </location>
</feature>
<keyword evidence="5" id="KW-0833">Ubl conjugation pathway</keyword>
<dbReference type="Gene3D" id="1.20.120.1750">
    <property type="match status" value="1"/>
</dbReference>
<reference evidence="10" key="1">
    <citation type="journal article" date="2020" name="Nature">
        <title>Giant virus diversity and host interactions through global metagenomics.</title>
        <authorList>
            <person name="Schulz F."/>
            <person name="Roux S."/>
            <person name="Paez-Espino D."/>
            <person name="Jungbluth S."/>
            <person name="Walsh D.A."/>
            <person name="Denef V.J."/>
            <person name="McMahon K.D."/>
            <person name="Konstantinidis K.T."/>
            <person name="Eloe-Fadrosh E.A."/>
            <person name="Kyrpides N.C."/>
            <person name="Woyke T."/>
        </authorList>
    </citation>
    <scope>NUCLEOTIDE SEQUENCE</scope>
    <source>
        <strain evidence="10">GVMAG-M-3300021425-30</strain>
    </source>
</reference>
<dbReference type="InterPro" id="IPR044066">
    <property type="entry name" value="TRIAD_supradom"/>
</dbReference>
<protein>
    <recommendedName>
        <fullName evidence="11">RING-type domain-containing protein</fullName>
    </recommendedName>
</protein>
<accession>A0A6C0CSA3</accession>
<evidence type="ECO:0000256" key="4">
    <source>
        <dbReference type="ARBA" id="ARBA00022771"/>
    </source>
</evidence>
<dbReference type="InterPro" id="IPR001841">
    <property type="entry name" value="Znf_RING"/>
</dbReference>
<evidence type="ECO:0000256" key="6">
    <source>
        <dbReference type="ARBA" id="ARBA00022833"/>
    </source>
</evidence>
<feature type="coiled-coil region" evidence="7">
    <location>
        <begin position="133"/>
        <end position="160"/>
    </location>
</feature>
<evidence type="ECO:0000256" key="2">
    <source>
        <dbReference type="ARBA" id="ARBA00022723"/>
    </source>
</evidence>
<organism evidence="10">
    <name type="scientific">viral metagenome</name>
    <dbReference type="NCBI Taxonomy" id="1070528"/>
    <lineage>
        <taxon>unclassified sequences</taxon>
        <taxon>metagenomes</taxon>
        <taxon>organismal metagenomes</taxon>
    </lineage>
</organism>
<keyword evidence="6" id="KW-0862">Zinc</keyword>
<evidence type="ECO:0000256" key="5">
    <source>
        <dbReference type="ARBA" id="ARBA00022786"/>
    </source>
</evidence>